<name>A0ABY6CZ71_9BACT</name>
<organism evidence="1 2">
    <name type="scientific">Reichenbachiella carrageenanivorans</name>
    <dbReference type="NCBI Taxonomy" id="2979869"/>
    <lineage>
        <taxon>Bacteria</taxon>
        <taxon>Pseudomonadati</taxon>
        <taxon>Bacteroidota</taxon>
        <taxon>Cytophagia</taxon>
        <taxon>Cytophagales</taxon>
        <taxon>Reichenbachiellaceae</taxon>
        <taxon>Reichenbachiella</taxon>
    </lineage>
</organism>
<sequence>MEQEILIGSNSDLIVQQLTQELLKLSDMVHIKVVDDFLDIQTLKEGQLVIIDLSVYTSGILDRVEQFKQKFQHIELIAVTYENDTFIDQVLIRRGVDQVTSRDELLNLVSIHLSPNWQTTG</sequence>
<evidence type="ECO:0000313" key="1">
    <source>
        <dbReference type="EMBL" id="UXX79212.1"/>
    </source>
</evidence>
<dbReference type="RefSeq" id="WP_263050955.1">
    <property type="nucleotide sequence ID" value="NZ_CP106735.1"/>
</dbReference>
<accession>A0ABY6CZ71</accession>
<protein>
    <recommendedName>
        <fullName evidence="3">Response regulatory domain-containing protein</fullName>
    </recommendedName>
</protein>
<dbReference type="EMBL" id="CP106735">
    <property type="protein sequence ID" value="UXX79212.1"/>
    <property type="molecule type" value="Genomic_DNA"/>
</dbReference>
<proteinExistence type="predicted"/>
<reference evidence="1" key="1">
    <citation type="submission" date="2022-10" db="EMBL/GenBank/DDBJ databases">
        <title>Comparative genomics and taxonomic characterization of three novel marine species of genus Reichenbachiella exhibiting antioxidant and polysaccharide degradation activities.</title>
        <authorList>
            <person name="Muhammad N."/>
            <person name="Lee Y.-J."/>
            <person name="Ko J."/>
            <person name="Kim S.-G."/>
        </authorList>
    </citation>
    <scope>NUCLEOTIDE SEQUENCE</scope>
    <source>
        <strain evidence="1">Wsw4-B4</strain>
    </source>
</reference>
<gene>
    <name evidence="1" type="ORF">N7E81_17810</name>
</gene>
<keyword evidence="2" id="KW-1185">Reference proteome</keyword>
<evidence type="ECO:0000313" key="2">
    <source>
        <dbReference type="Proteomes" id="UP001062165"/>
    </source>
</evidence>
<dbReference type="Proteomes" id="UP001062165">
    <property type="component" value="Chromosome"/>
</dbReference>
<evidence type="ECO:0008006" key="3">
    <source>
        <dbReference type="Google" id="ProtNLM"/>
    </source>
</evidence>